<evidence type="ECO:0000313" key="3">
    <source>
        <dbReference type="Proteomes" id="UP001338125"/>
    </source>
</evidence>
<name>A0ABR0T405_9HYPO</name>
<organism evidence="2 3">
    <name type="scientific">Cladobotryum mycophilum</name>
    <dbReference type="NCBI Taxonomy" id="491253"/>
    <lineage>
        <taxon>Eukaryota</taxon>
        <taxon>Fungi</taxon>
        <taxon>Dikarya</taxon>
        <taxon>Ascomycota</taxon>
        <taxon>Pezizomycotina</taxon>
        <taxon>Sordariomycetes</taxon>
        <taxon>Hypocreomycetidae</taxon>
        <taxon>Hypocreales</taxon>
        <taxon>Hypocreaceae</taxon>
        <taxon>Cladobotryum</taxon>
    </lineage>
</organism>
<dbReference type="Gene3D" id="3.40.390.10">
    <property type="entry name" value="Collagenase (Catalytic Domain)"/>
    <property type="match status" value="1"/>
</dbReference>
<feature type="signal peptide" evidence="1">
    <location>
        <begin position="1"/>
        <end position="24"/>
    </location>
</feature>
<evidence type="ECO:0000256" key="1">
    <source>
        <dbReference type="SAM" id="SignalP"/>
    </source>
</evidence>
<reference evidence="2 3" key="1">
    <citation type="submission" date="2024-01" db="EMBL/GenBank/DDBJ databases">
        <title>Complete genome of Cladobotryum mycophilum ATHUM6906.</title>
        <authorList>
            <person name="Christinaki A.C."/>
            <person name="Myridakis A.I."/>
            <person name="Kouvelis V.N."/>
        </authorList>
    </citation>
    <scope>NUCLEOTIDE SEQUENCE [LARGE SCALE GENOMIC DNA]</scope>
    <source>
        <strain evidence="2 3">ATHUM6906</strain>
    </source>
</reference>
<evidence type="ECO:0000313" key="2">
    <source>
        <dbReference type="EMBL" id="KAK5999218.1"/>
    </source>
</evidence>
<feature type="chain" id="PRO_5047206784" evidence="1">
    <location>
        <begin position="25"/>
        <end position="314"/>
    </location>
</feature>
<sequence>MVSSKSSNAAKLLAAAVLVGESAAALNKPLINPPIPSMDNGLFQYLKPTHSTHDAWEWGWIPDICRDRANAEKLNPYDVEVFNVHYDDCSQPWIMCRHHNAPMSQSQMIDLFGRMPVHMRQWVRTITAFPGPRSAYTLSGSGDSVFFGDSQNYPTLFAHEIGHTLDHNSVPGYSGTDFSASQIWLDNYNADSAISDSYAATNQAENFAQETVIALFDKNVPGGVGTIEPNWKQIFHQYATLQAYVGNPLIPGGTCDHRWTNPATVCMGSAAPCGQAKTRRSAESNKPDVSITGIPTIQANYDGKISCNITHVDA</sequence>
<gene>
    <name evidence="2" type="ORF">PT974_01609</name>
</gene>
<protein>
    <submittedName>
        <fullName evidence="2">Conidiation-specific protein 13</fullName>
    </submittedName>
</protein>
<dbReference type="SUPFAM" id="SSF55486">
    <property type="entry name" value="Metalloproteases ('zincins'), catalytic domain"/>
    <property type="match status" value="1"/>
</dbReference>
<dbReference type="InterPro" id="IPR024079">
    <property type="entry name" value="MetalloPept_cat_dom_sf"/>
</dbReference>
<dbReference type="Proteomes" id="UP001338125">
    <property type="component" value="Unassembled WGS sequence"/>
</dbReference>
<comment type="caution">
    <text evidence="2">The sequence shown here is derived from an EMBL/GenBank/DDBJ whole genome shotgun (WGS) entry which is preliminary data.</text>
</comment>
<dbReference type="EMBL" id="JAVFKD010000001">
    <property type="protein sequence ID" value="KAK5999218.1"/>
    <property type="molecule type" value="Genomic_DNA"/>
</dbReference>
<keyword evidence="1" id="KW-0732">Signal</keyword>
<keyword evidence="3" id="KW-1185">Reference proteome</keyword>
<accession>A0ABR0T405</accession>
<proteinExistence type="predicted"/>